<dbReference type="PANTHER" id="PTHR34308:SF1">
    <property type="entry name" value="COBALAMIN BIOSYNTHESIS PROTEIN CBIB"/>
    <property type="match status" value="1"/>
</dbReference>
<sequence length="317" mass="35028">MEELFKPLYANGALLIMWGALLFHLLLPIPRASHPVRLWHKFAQLLAEKVNRPDSYTQNQLSGTLALLLMLLPCLVLLVALQPLVWQTELFELALLLLALDWRSNETLARQLMRAMANEDKVTARELLTPFLNRETRTLSLLGLGKAGAETVILGYGRNVIGVFFWFAIGGGIGALMYRLTTELARAWSPSRQHYSPFGLSAVHLTALLDVIPLRLFALLLALGKNAAIALSGIKQQAPSWPLPGPGWLLCVVGNKLQLSLGGPAIYAGRKTERAKIGGRIAPSALHIDQIQTLLAWRIFVWLLLQSLILGLIYQGI</sequence>
<dbReference type="GeneID" id="43682222"/>
<evidence type="ECO:0000256" key="5">
    <source>
        <dbReference type="ARBA" id="ARBA00022573"/>
    </source>
</evidence>
<dbReference type="GO" id="GO:0005886">
    <property type="term" value="C:plasma membrane"/>
    <property type="evidence" value="ECO:0007669"/>
    <property type="project" value="UniProtKB-SubCell"/>
</dbReference>
<protein>
    <submittedName>
        <fullName evidence="10">Adenosylcobinamide-phosphate synthase</fullName>
    </submittedName>
</protein>
<name>A0A099LQC0_9VIBR</name>
<evidence type="ECO:0000256" key="9">
    <source>
        <dbReference type="SAM" id="Phobius"/>
    </source>
</evidence>
<keyword evidence="11" id="KW-1185">Reference proteome</keyword>
<proteinExistence type="inferred from homology"/>
<feature type="transmembrane region" description="Helical" evidence="9">
    <location>
        <begin position="65"/>
        <end position="86"/>
    </location>
</feature>
<evidence type="ECO:0000256" key="4">
    <source>
        <dbReference type="ARBA" id="ARBA00022475"/>
    </source>
</evidence>
<dbReference type="GO" id="GO:0009236">
    <property type="term" value="P:cobalamin biosynthetic process"/>
    <property type="evidence" value="ECO:0007669"/>
    <property type="project" value="UniProtKB-UniPathway"/>
</dbReference>
<comment type="subcellular location">
    <subcellularLocation>
        <location evidence="1">Cell membrane</location>
        <topology evidence="1">Multi-pass membrane protein</topology>
    </subcellularLocation>
</comment>
<dbReference type="GO" id="GO:0048472">
    <property type="term" value="F:threonine-phosphate decarboxylase activity"/>
    <property type="evidence" value="ECO:0007669"/>
    <property type="project" value="InterPro"/>
</dbReference>
<dbReference type="AlphaFoldDB" id="A0A099LQC0"/>
<dbReference type="InterPro" id="IPR004485">
    <property type="entry name" value="Cobalamin_biosynth_CobD/CbiB"/>
</dbReference>
<dbReference type="PANTHER" id="PTHR34308">
    <property type="entry name" value="COBALAMIN BIOSYNTHESIS PROTEIN CBIB"/>
    <property type="match status" value="1"/>
</dbReference>
<evidence type="ECO:0000256" key="3">
    <source>
        <dbReference type="ARBA" id="ARBA00006263"/>
    </source>
</evidence>
<evidence type="ECO:0000256" key="8">
    <source>
        <dbReference type="ARBA" id="ARBA00023136"/>
    </source>
</evidence>
<dbReference type="NCBIfam" id="NF006476">
    <property type="entry name" value="PRK08878.1"/>
    <property type="match status" value="1"/>
</dbReference>
<feature type="transmembrane region" description="Helical" evidence="9">
    <location>
        <begin position="160"/>
        <end position="178"/>
    </location>
</feature>
<gene>
    <name evidence="10" type="ORF">EA26_03275</name>
</gene>
<dbReference type="UniPathway" id="UPA00148"/>
<reference evidence="10 11" key="1">
    <citation type="submission" date="2014-04" db="EMBL/GenBank/DDBJ databases">
        <title>Genome sequencing of Vibrio navarrensis strains.</title>
        <authorList>
            <person name="Gladney L.M."/>
            <person name="Katz L.S."/>
            <person name="Marino-Ramirez L."/>
            <person name="Jordan I.K."/>
        </authorList>
    </citation>
    <scope>NUCLEOTIDE SEQUENCE [LARGE SCALE GENOMIC DNA]</scope>
    <source>
        <strain evidence="10 11">ATCC 51183</strain>
    </source>
</reference>
<dbReference type="Proteomes" id="UP000029994">
    <property type="component" value="Unassembled WGS sequence"/>
</dbReference>
<keyword evidence="8 9" id="KW-0472">Membrane</keyword>
<keyword evidence="5" id="KW-0169">Cobalamin biosynthesis</keyword>
<evidence type="ECO:0000256" key="1">
    <source>
        <dbReference type="ARBA" id="ARBA00004651"/>
    </source>
</evidence>
<keyword evidence="4" id="KW-1003">Cell membrane</keyword>
<keyword evidence="6 9" id="KW-0812">Transmembrane</keyword>
<evidence type="ECO:0000313" key="11">
    <source>
        <dbReference type="Proteomes" id="UP000029994"/>
    </source>
</evidence>
<keyword evidence="7 9" id="KW-1133">Transmembrane helix</keyword>
<feature type="transmembrane region" description="Helical" evidence="9">
    <location>
        <begin position="12"/>
        <end position="29"/>
    </location>
</feature>
<feature type="transmembrane region" description="Helical" evidence="9">
    <location>
        <begin position="198"/>
        <end position="223"/>
    </location>
</feature>
<evidence type="ECO:0000256" key="6">
    <source>
        <dbReference type="ARBA" id="ARBA00022692"/>
    </source>
</evidence>
<comment type="caution">
    <text evidence="10">The sequence shown here is derived from an EMBL/GenBank/DDBJ whole genome shotgun (WGS) entry which is preliminary data.</text>
</comment>
<dbReference type="STRING" id="29495.EA26_03275"/>
<comment type="similarity">
    <text evidence="3">Belongs to the CobD/CbiB family.</text>
</comment>
<dbReference type="eggNOG" id="COG1270">
    <property type="taxonomic scope" value="Bacteria"/>
</dbReference>
<evidence type="ECO:0000256" key="2">
    <source>
        <dbReference type="ARBA" id="ARBA00004953"/>
    </source>
</evidence>
<dbReference type="RefSeq" id="WP_039424026.1">
    <property type="nucleotide sequence ID" value="NZ_CP061845.1"/>
</dbReference>
<feature type="transmembrane region" description="Helical" evidence="9">
    <location>
        <begin position="295"/>
        <end position="314"/>
    </location>
</feature>
<accession>A0A099LQC0</accession>
<organism evidence="10 11">
    <name type="scientific">Vibrio navarrensis</name>
    <dbReference type="NCBI Taxonomy" id="29495"/>
    <lineage>
        <taxon>Bacteria</taxon>
        <taxon>Pseudomonadati</taxon>
        <taxon>Pseudomonadota</taxon>
        <taxon>Gammaproteobacteria</taxon>
        <taxon>Vibrionales</taxon>
        <taxon>Vibrionaceae</taxon>
        <taxon>Vibrio</taxon>
    </lineage>
</organism>
<dbReference type="Pfam" id="PF03186">
    <property type="entry name" value="CobD_Cbib"/>
    <property type="match status" value="1"/>
</dbReference>
<dbReference type="EMBL" id="JMCG01000001">
    <property type="protein sequence ID" value="KGK10383.1"/>
    <property type="molecule type" value="Genomic_DNA"/>
</dbReference>
<comment type="pathway">
    <text evidence="2">Cofactor biosynthesis; adenosylcobalamin biosynthesis.</text>
</comment>
<evidence type="ECO:0000256" key="7">
    <source>
        <dbReference type="ARBA" id="ARBA00022989"/>
    </source>
</evidence>
<evidence type="ECO:0000313" key="10">
    <source>
        <dbReference type="EMBL" id="KGK10383.1"/>
    </source>
</evidence>